<gene>
    <name evidence="1" type="ORF">JMJ58_03815</name>
</gene>
<evidence type="ECO:0000313" key="1">
    <source>
        <dbReference type="EMBL" id="QRV16036.1"/>
    </source>
</evidence>
<organism evidence="1 2">
    <name type="scientific">Haloterrigena salifodinae</name>
    <dbReference type="NCBI Taxonomy" id="2675099"/>
    <lineage>
        <taxon>Archaea</taxon>
        <taxon>Methanobacteriati</taxon>
        <taxon>Methanobacteriota</taxon>
        <taxon>Stenosarchaea group</taxon>
        <taxon>Halobacteria</taxon>
        <taxon>Halobacteriales</taxon>
        <taxon>Natrialbaceae</taxon>
        <taxon>Haloterrigena</taxon>
    </lineage>
</organism>
<dbReference type="Proteomes" id="UP000637819">
    <property type="component" value="Chromosome"/>
</dbReference>
<protein>
    <submittedName>
        <fullName evidence="1">Uncharacterized protein</fullName>
    </submittedName>
</protein>
<accession>A0A8T8E3D9</accession>
<name>A0A8T8E3D9_9EURY</name>
<reference evidence="1 2" key="1">
    <citation type="submission" date="2021-01" db="EMBL/GenBank/DDBJ databases">
        <title>Genome Sequence and Methylation Pattern of Haloterrigena salifodinae BOL5-1, An Extremely Halophilic Archaeon from a Bolivian Salt Mine.</title>
        <authorList>
            <person name="DasSarma P."/>
            <person name="Anton B.P."/>
            <person name="DasSarma S.L."/>
            <person name="von Ehrenheim H.A.L."/>
            <person name="Martinez F.L."/>
            <person name="Guzman D."/>
            <person name="Roberts R.J."/>
            <person name="DasSarma S."/>
        </authorList>
    </citation>
    <scope>NUCLEOTIDE SEQUENCE [LARGE SCALE GENOMIC DNA]</scope>
    <source>
        <strain evidence="1 2">BOL5-1</strain>
    </source>
</reference>
<dbReference type="RefSeq" id="WP_204748419.1">
    <property type="nucleotide sequence ID" value="NZ_CP069188.1"/>
</dbReference>
<dbReference type="AlphaFoldDB" id="A0A8T8E3D9"/>
<sequence>MKLSYEELRESAKHHMIGLHRKINPIETVVRETLKSVKPTFYRVKPYTVDMVVTPYQQKWVKCALSQVHSDLTALSSFIYFNVIDGIDSFLDRYQETIEEFGNGPIDVEYPREWTETFNELTEEEEELDYHSRVKDVINHDEDDWYVANIKAFEDEESEAEYTIWFDFEQLYSTEDDKSEHRVESTTMIRDTYEVDSLEEVSQIVQRMMNENDKETIQQKLAKADEEGII</sequence>
<dbReference type="KEGG" id="hsal:JMJ58_03815"/>
<keyword evidence="2" id="KW-1185">Reference proteome</keyword>
<dbReference type="GeneID" id="62874221"/>
<proteinExistence type="predicted"/>
<evidence type="ECO:0000313" key="2">
    <source>
        <dbReference type="Proteomes" id="UP000637819"/>
    </source>
</evidence>
<dbReference type="EMBL" id="CP069188">
    <property type="protein sequence ID" value="QRV16036.1"/>
    <property type="molecule type" value="Genomic_DNA"/>
</dbReference>